<feature type="chain" id="PRO_5040958085" evidence="5">
    <location>
        <begin position="26"/>
        <end position="101"/>
    </location>
</feature>
<name>A0A9W9ZK71_9CNID</name>
<keyword evidence="5" id="KW-0732">Signal</keyword>
<evidence type="ECO:0000256" key="1">
    <source>
        <dbReference type="ARBA" id="ARBA00004302"/>
    </source>
</evidence>
<proteinExistence type="predicted"/>
<dbReference type="Gene3D" id="2.10.25.10">
    <property type="entry name" value="Laminin"/>
    <property type="match status" value="1"/>
</dbReference>
<dbReference type="OrthoDB" id="5985440at2759"/>
<evidence type="ECO:0000256" key="2">
    <source>
        <dbReference type="ARBA" id="ARBA00022525"/>
    </source>
</evidence>
<keyword evidence="4" id="KW-0084">Basement membrane</keyword>
<dbReference type="Pfam" id="PF21199">
    <property type="entry name" value="LAMININ_IV_B"/>
    <property type="match status" value="1"/>
</dbReference>
<accession>A0A9W9ZK71</accession>
<keyword evidence="8" id="KW-1185">Reference proteome</keyword>
<gene>
    <name evidence="7" type="primary">LAMB2</name>
    <name evidence="7" type="ORF">OS493_031716</name>
</gene>
<reference evidence="7" key="1">
    <citation type="submission" date="2023-01" db="EMBL/GenBank/DDBJ databases">
        <title>Genome assembly of the deep-sea coral Lophelia pertusa.</title>
        <authorList>
            <person name="Herrera S."/>
            <person name="Cordes E."/>
        </authorList>
    </citation>
    <scope>NUCLEOTIDE SEQUENCE</scope>
    <source>
        <strain evidence="7">USNM1676648</strain>
        <tissue evidence="7">Polyp</tissue>
    </source>
</reference>
<dbReference type="InterPro" id="IPR002049">
    <property type="entry name" value="LE_dom"/>
</dbReference>
<evidence type="ECO:0000259" key="6">
    <source>
        <dbReference type="PROSITE" id="PS51116"/>
    </source>
</evidence>
<feature type="signal peptide" evidence="5">
    <location>
        <begin position="1"/>
        <end position="25"/>
    </location>
</feature>
<sequence length="101" mass="11035">MSRILFKTVITLHISLYFSLCCSSAGTIGVCNTKDGKCLCKRFVMGARCDRCQGQNNGKVVPREPQGGDVTWTGDGFTEVKDNAALEYAVTNVPYTGEYNI</sequence>
<dbReference type="InterPro" id="IPR013015">
    <property type="entry name" value="Laminin_IV_B"/>
</dbReference>
<evidence type="ECO:0000256" key="3">
    <source>
        <dbReference type="ARBA" id="ARBA00022530"/>
    </source>
</evidence>
<dbReference type="PROSITE" id="PS51116">
    <property type="entry name" value="LAMININ_IVB"/>
    <property type="match status" value="1"/>
</dbReference>
<dbReference type="SUPFAM" id="SSF57196">
    <property type="entry name" value="EGF/Laminin"/>
    <property type="match status" value="1"/>
</dbReference>
<evidence type="ECO:0000313" key="7">
    <source>
        <dbReference type="EMBL" id="KAJ7382940.1"/>
    </source>
</evidence>
<comment type="caution">
    <text evidence="7">The sequence shown here is derived from an EMBL/GenBank/DDBJ whole genome shotgun (WGS) entry which is preliminary data.</text>
</comment>
<feature type="domain" description="Laminin IV type B" evidence="6">
    <location>
        <begin position="37"/>
        <end position="101"/>
    </location>
</feature>
<comment type="subcellular location">
    <subcellularLocation>
        <location evidence="1">Secreted</location>
        <location evidence="1">Extracellular space</location>
        <location evidence="1">Extracellular matrix</location>
        <location evidence="1">Basement membrane</location>
    </subcellularLocation>
</comment>
<evidence type="ECO:0000256" key="5">
    <source>
        <dbReference type="SAM" id="SignalP"/>
    </source>
</evidence>
<organism evidence="7 8">
    <name type="scientific">Desmophyllum pertusum</name>
    <dbReference type="NCBI Taxonomy" id="174260"/>
    <lineage>
        <taxon>Eukaryota</taxon>
        <taxon>Metazoa</taxon>
        <taxon>Cnidaria</taxon>
        <taxon>Anthozoa</taxon>
        <taxon>Hexacorallia</taxon>
        <taxon>Scleractinia</taxon>
        <taxon>Caryophylliina</taxon>
        <taxon>Caryophylliidae</taxon>
        <taxon>Desmophyllum</taxon>
    </lineage>
</organism>
<keyword evidence="3" id="KW-0272">Extracellular matrix</keyword>
<evidence type="ECO:0000313" key="8">
    <source>
        <dbReference type="Proteomes" id="UP001163046"/>
    </source>
</evidence>
<keyword evidence="2" id="KW-0964">Secreted</keyword>
<dbReference type="EMBL" id="MU825910">
    <property type="protein sequence ID" value="KAJ7382940.1"/>
    <property type="molecule type" value="Genomic_DNA"/>
</dbReference>
<dbReference type="AlphaFoldDB" id="A0A9W9ZK71"/>
<dbReference type="Proteomes" id="UP001163046">
    <property type="component" value="Unassembled WGS sequence"/>
</dbReference>
<dbReference type="GO" id="GO:0005604">
    <property type="term" value="C:basement membrane"/>
    <property type="evidence" value="ECO:0007669"/>
    <property type="project" value="UniProtKB-SubCell"/>
</dbReference>
<dbReference type="CDD" id="cd00055">
    <property type="entry name" value="EGF_Lam"/>
    <property type="match status" value="1"/>
</dbReference>
<evidence type="ECO:0000256" key="4">
    <source>
        <dbReference type="ARBA" id="ARBA00022869"/>
    </source>
</evidence>
<protein>
    <submittedName>
        <fullName evidence="7">Laminin, beta 2 (Laminin S)</fullName>
    </submittedName>
</protein>